<dbReference type="Proteomes" id="UP000558488">
    <property type="component" value="Unassembled WGS sequence"/>
</dbReference>
<feature type="compositionally biased region" description="Basic residues" evidence="5">
    <location>
        <begin position="167"/>
        <end position="176"/>
    </location>
</feature>
<reference evidence="8 9" key="1">
    <citation type="journal article" date="2020" name="Nature">
        <title>Six reference-quality genomes reveal evolution of bat adaptations.</title>
        <authorList>
            <person name="Jebb D."/>
            <person name="Huang Z."/>
            <person name="Pippel M."/>
            <person name="Hughes G.M."/>
            <person name="Lavrichenko K."/>
            <person name="Devanna P."/>
            <person name="Winkler S."/>
            <person name="Jermiin L.S."/>
            <person name="Skirmuntt E.C."/>
            <person name="Katzourakis A."/>
            <person name="Burkitt-Gray L."/>
            <person name="Ray D.A."/>
            <person name="Sullivan K.A.M."/>
            <person name="Roscito J.G."/>
            <person name="Kirilenko B.M."/>
            <person name="Davalos L.M."/>
            <person name="Corthals A.P."/>
            <person name="Power M.L."/>
            <person name="Jones G."/>
            <person name="Ransome R.D."/>
            <person name="Dechmann D.K.N."/>
            <person name="Locatelli A.G."/>
            <person name="Puechmaille S.J."/>
            <person name="Fedrigo O."/>
            <person name="Jarvis E.D."/>
            <person name="Hiller M."/>
            <person name="Vernes S.C."/>
            <person name="Myers E.W."/>
            <person name="Teeling E.C."/>
        </authorList>
    </citation>
    <scope>NUCLEOTIDE SEQUENCE [LARGE SCALE GENOMIC DNA]</scope>
    <source>
        <strain evidence="8">MPipKuh1</strain>
        <tissue evidence="8">Flight muscle</tissue>
    </source>
</reference>
<evidence type="ECO:0000256" key="1">
    <source>
        <dbReference type="ARBA" id="ARBA00004167"/>
    </source>
</evidence>
<feature type="transmembrane region" description="Helical" evidence="6">
    <location>
        <begin position="26"/>
        <end position="48"/>
    </location>
</feature>
<sequence>MENRLWDNTLGDCNQYQQNPQGPEDFLFLLLGLVILVNIGINLSTVIWQGFQCVSDKTVNWIHQKHAILQACKSSSSEAPAKTQEIHIHCALDPVEVKVTRPSDYSSSSHHHPRKRSYRLRRQDHRRPRQDRRHRRSSSRRRPAYSSPQRRRNRGRSPPTYTDFHGPHRRHRRSQLRPKPIFYQEASDSFLEEEENNRSFPRPMYAQWGWGGLYHQPLPSNVRLWGRQGGILASLPPPSIYLSPELRRMPKRVEAKSELRLPPYGHRHSQSPTCGHVEATRPWTLPPPPPHHRLPPSPSWAHAGHSPYPSRGQVRCDSWDQRRRGLEACELPPSALMYRSSRQEAQEYCSPQPHRRSLPGHAYSHSPYPSTGHLSHSSRDPHEVRCRAAEWAEALPTQHPLTTTSLTLLGEVSYPQALPEAQTPEPPPITFMPLSRSPGGNAHYQVYDSVELKRQVQENRARASSLPPPSTSASRPSLHRSRAGKLC</sequence>
<dbReference type="PANTHER" id="PTHR34834">
    <property type="entry name" value="SPERMATID MATURATION PROTEIN 1"/>
    <property type="match status" value="1"/>
</dbReference>
<dbReference type="AlphaFoldDB" id="A0A7J7TY86"/>
<proteinExistence type="predicted"/>
<feature type="compositionally biased region" description="Basic residues" evidence="5">
    <location>
        <begin position="109"/>
        <end position="155"/>
    </location>
</feature>
<gene>
    <name evidence="8" type="ORF">mPipKuh1_016554</name>
</gene>
<feature type="region of interest" description="Disordered" evidence="5">
    <location>
        <begin position="287"/>
        <end position="314"/>
    </location>
</feature>
<comment type="subcellular location">
    <subcellularLocation>
        <location evidence="1">Membrane</location>
        <topology evidence="1">Single-pass membrane protein</topology>
    </subcellularLocation>
</comment>
<dbReference type="InterPro" id="IPR031368">
    <property type="entry name" value="SPEM1_N"/>
</dbReference>
<feature type="domain" description="Spermatid maturation protein 1 N-terminal" evidence="7">
    <location>
        <begin position="1"/>
        <end position="264"/>
    </location>
</feature>
<evidence type="ECO:0000313" key="8">
    <source>
        <dbReference type="EMBL" id="KAF6305526.1"/>
    </source>
</evidence>
<keyword evidence="3 6" id="KW-1133">Transmembrane helix</keyword>
<feature type="region of interest" description="Disordered" evidence="5">
    <location>
        <begin position="456"/>
        <end position="487"/>
    </location>
</feature>
<feature type="region of interest" description="Disordered" evidence="5">
    <location>
        <begin position="418"/>
        <end position="442"/>
    </location>
</feature>
<keyword evidence="4 6" id="KW-0472">Membrane</keyword>
<evidence type="ECO:0000313" key="9">
    <source>
        <dbReference type="Proteomes" id="UP000558488"/>
    </source>
</evidence>
<evidence type="ECO:0000256" key="3">
    <source>
        <dbReference type="ARBA" id="ARBA00022989"/>
    </source>
</evidence>
<dbReference type="Pfam" id="PF15670">
    <property type="entry name" value="Spem1"/>
    <property type="match status" value="1"/>
</dbReference>
<feature type="region of interest" description="Disordered" evidence="5">
    <location>
        <begin position="342"/>
        <end position="381"/>
    </location>
</feature>
<comment type="caution">
    <text evidence="8">The sequence shown here is derived from an EMBL/GenBank/DDBJ whole genome shotgun (WGS) entry which is preliminary data.</text>
</comment>
<accession>A0A7J7TY86</accession>
<dbReference type="GO" id="GO:0016020">
    <property type="term" value="C:membrane"/>
    <property type="evidence" value="ECO:0007669"/>
    <property type="project" value="UniProtKB-SubCell"/>
</dbReference>
<evidence type="ECO:0000256" key="6">
    <source>
        <dbReference type="SAM" id="Phobius"/>
    </source>
</evidence>
<feature type="region of interest" description="Disordered" evidence="5">
    <location>
        <begin position="101"/>
        <end position="181"/>
    </location>
</feature>
<keyword evidence="9" id="KW-1185">Reference proteome</keyword>
<dbReference type="EMBL" id="JACAGB010000023">
    <property type="protein sequence ID" value="KAF6305526.1"/>
    <property type="molecule type" value="Genomic_DNA"/>
</dbReference>
<evidence type="ECO:0000256" key="5">
    <source>
        <dbReference type="SAM" id="MobiDB-lite"/>
    </source>
</evidence>
<organism evidence="8 9">
    <name type="scientific">Pipistrellus kuhlii</name>
    <name type="common">Kuhl's pipistrelle</name>
    <dbReference type="NCBI Taxonomy" id="59472"/>
    <lineage>
        <taxon>Eukaryota</taxon>
        <taxon>Metazoa</taxon>
        <taxon>Chordata</taxon>
        <taxon>Craniata</taxon>
        <taxon>Vertebrata</taxon>
        <taxon>Euteleostomi</taxon>
        <taxon>Mammalia</taxon>
        <taxon>Eutheria</taxon>
        <taxon>Laurasiatheria</taxon>
        <taxon>Chiroptera</taxon>
        <taxon>Yangochiroptera</taxon>
        <taxon>Vespertilionidae</taxon>
        <taxon>Pipistrellus</taxon>
    </lineage>
</organism>
<feature type="compositionally biased region" description="Basic residues" evidence="5">
    <location>
        <begin position="477"/>
        <end position="487"/>
    </location>
</feature>
<evidence type="ECO:0000259" key="7">
    <source>
        <dbReference type="Pfam" id="PF15670"/>
    </source>
</evidence>
<evidence type="ECO:0000256" key="2">
    <source>
        <dbReference type="ARBA" id="ARBA00022692"/>
    </source>
</evidence>
<keyword evidence="2 6" id="KW-0812">Transmembrane</keyword>
<evidence type="ECO:0000256" key="4">
    <source>
        <dbReference type="ARBA" id="ARBA00023136"/>
    </source>
</evidence>
<protein>
    <submittedName>
        <fullName evidence="8">SPEM family member 2</fullName>
    </submittedName>
</protein>
<name>A0A7J7TY86_PIPKU</name>
<dbReference type="PANTHER" id="PTHR34834:SF2">
    <property type="entry name" value="SPEM FAMILY MEMBER 2"/>
    <property type="match status" value="1"/>
</dbReference>